<name>A0A6G7Y7Z3_9ACTN</name>
<reference evidence="1 2" key="1">
    <citation type="submission" date="2020-03" db="EMBL/GenBank/DDBJ databases">
        <title>Propioniciclava sp. nov., isolated from Hydrophilus acuminatus.</title>
        <authorList>
            <person name="Hyun D.-W."/>
            <person name="Bae J.-W."/>
        </authorList>
    </citation>
    <scope>NUCLEOTIDE SEQUENCE [LARGE SCALE GENOMIC DNA]</scope>
    <source>
        <strain evidence="1 2">HDW11</strain>
    </source>
</reference>
<keyword evidence="2" id="KW-1185">Reference proteome</keyword>
<dbReference type="EMBL" id="CP049865">
    <property type="protein sequence ID" value="QIK72913.1"/>
    <property type="molecule type" value="Genomic_DNA"/>
</dbReference>
<organism evidence="1 2">
    <name type="scientific">Propioniciclava coleopterorum</name>
    <dbReference type="NCBI Taxonomy" id="2714937"/>
    <lineage>
        <taxon>Bacteria</taxon>
        <taxon>Bacillati</taxon>
        <taxon>Actinomycetota</taxon>
        <taxon>Actinomycetes</taxon>
        <taxon>Propionibacteriales</taxon>
        <taxon>Propionibacteriaceae</taxon>
        <taxon>Propioniciclava</taxon>
    </lineage>
</organism>
<evidence type="ECO:0000313" key="2">
    <source>
        <dbReference type="Proteomes" id="UP000501058"/>
    </source>
</evidence>
<proteinExistence type="predicted"/>
<evidence type="ECO:0008006" key="3">
    <source>
        <dbReference type="Google" id="ProtNLM"/>
    </source>
</evidence>
<accession>A0A6G7Y7Z3</accession>
<dbReference type="AlphaFoldDB" id="A0A6G7Y7Z3"/>
<dbReference type="Proteomes" id="UP000501058">
    <property type="component" value="Chromosome"/>
</dbReference>
<dbReference type="PROSITE" id="PS51257">
    <property type="entry name" value="PROKAR_LIPOPROTEIN"/>
    <property type="match status" value="1"/>
</dbReference>
<evidence type="ECO:0000313" key="1">
    <source>
        <dbReference type="EMBL" id="QIK72913.1"/>
    </source>
</evidence>
<gene>
    <name evidence="1" type="ORF">G7070_12375</name>
</gene>
<sequence length="162" mass="16235">MKPVEQRGAYAVGALLLLSLTGCVLGTGGPRPAPSSPAPEPSAALDLAGEWRSFEVGGSAPEGAAREIMIAVEPAASPSPGTAVLRASYGGCPAVWVTSYTLDQGRLMLGPAAPLPALGCLEPQSSGAGWLAGFLSNRPAVELADGILTLSGGPSTVRARRS</sequence>
<dbReference type="KEGG" id="prv:G7070_12375"/>
<dbReference type="RefSeq" id="WP_166233985.1">
    <property type="nucleotide sequence ID" value="NZ_CP049865.1"/>
</dbReference>
<protein>
    <recommendedName>
        <fullName evidence="3">META domain-containing protein</fullName>
    </recommendedName>
</protein>